<sequence length="37" mass="4377">MLLLTSNKRREIGLKFIVRISATLHWQFLLLSGDLHR</sequence>
<dbReference type="AlphaFoldDB" id="A0A0E9WQP1"/>
<name>A0A0E9WQP1_ANGAN</name>
<proteinExistence type="predicted"/>
<reference evidence="1" key="2">
    <citation type="journal article" date="2015" name="Fish Shellfish Immunol.">
        <title>Early steps in the European eel (Anguilla anguilla)-Vibrio vulnificus interaction in the gills: Role of the RtxA13 toxin.</title>
        <authorList>
            <person name="Callol A."/>
            <person name="Pajuelo D."/>
            <person name="Ebbesson L."/>
            <person name="Teles M."/>
            <person name="MacKenzie S."/>
            <person name="Amaro C."/>
        </authorList>
    </citation>
    <scope>NUCLEOTIDE SEQUENCE</scope>
</reference>
<reference evidence="1" key="1">
    <citation type="submission" date="2014-11" db="EMBL/GenBank/DDBJ databases">
        <authorList>
            <person name="Amaro Gonzalez C."/>
        </authorList>
    </citation>
    <scope>NUCLEOTIDE SEQUENCE</scope>
</reference>
<dbReference type="EMBL" id="GBXM01015853">
    <property type="protein sequence ID" value="JAH92724.1"/>
    <property type="molecule type" value="Transcribed_RNA"/>
</dbReference>
<accession>A0A0E9WQP1</accession>
<protein>
    <submittedName>
        <fullName evidence="1">Uncharacterized protein</fullName>
    </submittedName>
</protein>
<evidence type="ECO:0000313" key="1">
    <source>
        <dbReference type="EMBL" id="JAH92724.1"/>
    </source>
</evidence>
<organism evidence="1">
    <name type="scientific">Anguilla anguilla</name>
    <name type="common">European freshwater eel</name>
    <name type="synonym">Muraena anguilla</name>
    <dbReference type="NCBI Taxonomy" id="7936"/>
    <lineage>
        <taxon>Eukaryota</taxon>
        <taxon>Metazoa</taxon>
        <taxon>Chordata</taxon>
        <taxon>Craniata</taxon>
        <taxon>Vertebrata</taxon>
        <taxon>Euteleostomi</taxon>
        <taxon>Actinopterygii</taxon>
        <taxon>Neopterygii</taxon>
        <taxon>Teleostei</taxon>
        <taxon>Anguilliformes</taxon>
        <taxon>Anguillidae</taxon>
        <taxon>Anguilla</taxon>
    </lineage>
</organism>